<dbReference type="PANTHER" id="PTHR10859">
    <property type="entry name" value="GLYCOSYL TRANSFERASE"/>
    <property type="match status" value="1"/>
</dbReference>
<name>A0A7G9TA56_PSEMX</name>
<dbReference type="Pfam" id="PF00535">
    <property type="entry name" value="Glycos_transf_2"/>
    <property type="match status" value="1"/>
</dbReference>
<dbReference type="PANTHER" id="PTHR10859:SF91">
    <property type="entry name" value="DOLICHYL-PHOSPHATE BETA-GLUCOSYLTRANSFERASE"/>
    <property type="match status" value="1"/>
</dbReference>
<keyword evidence="2" id="KW-0808">Transferase</keyword>
<dbReference type="SUPFAM" id="SSF53448">
    <property type="entry name" value="Nucleotide-diphospho-sugar transferases"/>
    <property type="match status" value="1"/>
</dbReference>
<feature type="domain" description="Glycosyltransferase 2-like" evidence="1">
    <location>
        <begin position="16"/>
        <end position="136"/>
    </location>
</feature>
<dbReference type="Gene3D" id="3.90.550.10">
    <property type="entry name" value="Spore Coat Polysaccharide Biosynthesis Protein SpsA, Chain A"/>
    <property type="match status" value="1"/>
</dbReference>
<evidence type="ECO:0000259" key="1">
    <source>
        <dbReference type="Pfam" id="PF00535"/>
    </source>
</evidence>
<protein>
    <submittedName>
        <fullName evidence="2">Glycosyltransferase family 2 protein</fullName>
    </submittedName>
</protein>
<dbReference type="GO" id="GO:0016740">
    <property type="term" value="F:transferase activity"/>
    <property type="evidence" value="ECO:0007669"/>
    <property type="project" value="UniProtKB-KW"/>
</dbReference>
<organism evidence="2 3">
    <name type="scientific">Pseudoxanthomonas mexicana</name>
    <dbReference type="NCBI Taxonomy" id="128785"/>
    <lineage>
        <taxon>Bacteria</taxon>
        <taxon>Pseudomonadati</taxon>
        <taxon>Pseudomonadota</taxon>
        <taxon>Gammaproteobacteria</taxon>
        <taxon>Lysobacterales</taxon>
        <taxon>Lysobacteraceae</taxon>
        <taxon>Pseudoxanthomonas</taxon>
    </lineage>
</organism>
<evidence type="ECO:0000313" key="3">
    <source>
        <dbReference type="Proteomes" id="UP000515838"/>
    </source>
</evidence>
<gene>
    <name evidence="2" type="ORF">IAE60_13695</name>
</gene>
<proteinExistence type="predicted"/>
<dbReference type="CDD" id="cd04179">
    <property type="entry name" value="DPM_DPG-synthase_like"/>
    <property type="match status" value="1"/>
</dbReference>
<dbReference type="RefSeq" id="WP_187572691.1">
    <property type="nucleotide sequence ID" value="NZ_CP060731.1"/>
</dbReference>
<dbReference type="EMBL" id="CP060731">
    <property type="protein sequence ID" value="QNN76981.1"/>
    <property type="molecule type" value="Genomic_DNA"/>
</dbReference>
<evidence type="ECO:0000313" key="2">
    <source>
        <dbReference type="EMBL" id="QNN76981.1"/>
    </source>
</evidence>
<dbReference type="Proteomes" id="UP000515838">
    <property type="component" value="Chromosome"/>
</dbReference>
<dbReference type="GO" id="GO:0006487">
    <property type="term" value="P:protein N-linked glycosylation"/>
    <property type="evidence" value="ECO:0007669"/>
    <property type="project" value="TreeGrafter"/>
</dbReference>
<dbReference type="InterPro" id="IPR001173">
    <property type="entry name" value="Glyco_trans_2-like"/>
</dbReference>
<dbReference type="GeneID" id="81472032"/>
<dbReference type="InterPro" id="IPR029044">
    <property type="entry name" value="Nucleotide-diphossugar_trans"/>
</dbReference>
<accession>A0A7G9TA56</accession>
<reference evidence="2 3" key="1">
    <citation type="submission" date="2020-08" db="EMBL/GenBank/DDBJ databases">
        <title>Streptomycin Non-resistant strain, P. mexicana.</title>
        <authorList>
            <person name="Ganesh-Kumar S."/>
            <person name="Zhe T."/>
            <person name="Yu Z."/>
            <person name="Min Y."/>
        </authorList>
    </citation>
    <scope>NUCLEOTIDE SEQUENCE [LARGE SCALE GENOMIC DNA]</scope>
    <source>
        <strain evidence="2 3">GTZY2</strain>
    </source>
</reference>
<dbReference type="AlphaFoldDB" id="A0A7G9TA56"/>
<sequence length="258" mass="28729">MASEQAPARPGFNPLVVIPVFDHEHAIATMVEGVLAADVTCLLVDDGSGAACARELDRLAALHAPRVELLRLPVNQGKGGAVLAGFRQAGGEGYSHVLQIDADGQHDPADIPRFLARARAHPDDVVCGVPRYDASVPKGRLYGRYLTHVWVWINTLSFAIRDSMCGFRVYPLPPVLRLMDEETIGLRMDFDVEVLVRLFWRGIVVHNLPTRVTYPLDGVSHFDVWRDNVRISRMHARLFFGMLRRLPRLLVRRAAVAS</sequence>